<evidence type="ECO:0000256" key="1">
    <source>
        <dbReference type="SAM" id="SignalP"/>
    </source>
</evidence>
<dbReference type="AlphaFoldDB" id="W6YAP2"/>
<dbReference type="eggNOG" id="ENOG502S6VR">
    <property type="taxonomic scope" value="Eukaryota"/>
</dbReference>
<sequence length="185" mass="19595">MKTAFLSAAALLLSTATADVAPAFPLPGGPTNLTITYNNNDTVSPQGELLPRPVTAQAPSLSAPQLSSVSNSGLYLLLMIDIDVPRNNTRIPLIHWLAPNISLSSSSLIIPSPNPVPYLQPSPPVGDIPHAYNFILFEQPTGFQVPARYAGLASNRVGFDVRAFVGEARLGGVIASGWLRVQNLT</sequence>
<dbReference type="PANTHER" id="PTHR11362">
    <property type="entry name" value="PHOSPHATIDYLETHANOLAMINE-BINDING PROTEIN"/>
    <property type="match status" value="1"/>
</dbReference>
<dbReference type="GO" id="GO:0046578">
    <property type="term" value="P:regulation of Ras protein signal transduction"/>
    <property type="evidence" value="ECO:0007669"/>
    <property type="project" value="TreeGrafter"/>
</dbReference>
<proteinExistence type="predicted"/>
<dbReference type="Pfam" id="PF01161">
    <property type="entry name" value="PBP"/>
    <property type="match status" value="1"/>
</dbReference>
<dbReference type="EMBL" id="KI964836">
    <property type="protein sequence ID" value="EUC28176.1"/>
    <property type="molecule type" value="Genomic_DNA"/>
</dbReference>
<dbReference type="GeneID" id="19149766"/>
<keyword evidence="3" id="KW-1185">Reference proteome</keyword>
<dbReference type="OrthoDB" id="2506647at2759"/>
<accession>W6YAP2</accession>
<dbReference type="Proteomes" id="UP000053841">
    <property type="component" value="Unassembled WGS sequence"/>
</dbReference>
<dbReference type="PANTHER" id="PTHR11362:SF148">
    <property type="entry name" value="CARBOXYPEPTIDASE Y INHIBITOR"/>
    <property type="match status" value="1"/>
</dbReference>
<dbReference type="KEGG" id="bze:COCCADRAFT_44093"/>
<feature type="chain" id="PRO_5004885472" description="PEBP-like protein" evidence="1">
    <location>
        <begin position="19"/>
        <end position="185"/>
    </location>
</feature>
<dbReference type="SUPFAM" id="SSF49777">
    <property type="entry name" value="PEBP-like"/>
    <property type="match status" value="1"/>
</dbReference>
<dbReference type="RefSeq" id="XP_007717522.1">
    <property type="nucleotide sequence ID" value="XM_007719332.1"/>
</dbReference>
<dbReference type="CDD" id="cd00866">
    <property type="entry name" value="PEBP_euk"/>
    <property type="match status" value="1"/>
</dbReference>
<evidence type="ECO:0000313" key="3">
    <source>
        <dbReference type="Proteomes" id="UP000053841"/>
    </source>
</evidence>
<keyword evidence="1" id="KW-0732">Signal</keyword>
<feature type="non-terminal residue" evidence="2">
    <location>
        <position position="185"/>
    </location>
</feature>
<dbReference type="GO" id="GO:0005543">
    <property type="term" value="F:phospholipid binding"/>
    <property type="evidence" value="ECO:0007669"/>
    <property type="project" value="TreeGrafter"/>
</dbReference>
<dbReference type="InterPro" id="IPR036610">
    <property type="entry name" value="PEBP-like_sf"/>
</dbReference>
<name>W6YAP2_COCC2</name>
<gene>
    <name evidence="2" type="ORF">COCCADRAFT_44093</name>
</gene>
<evidence type="ECO:0000313" key="2">
    <source>
        <dbReference type="EMBL" id="EUC28176.1"/>
    </source>
</evidence>
<evidence type="ECO:0008006" key="4">
    <source>
        <dbReference type="Google" id="ProtNLM"/>
    </source>
</evidence>
<dbReference type="GO" id="GO:0030414">
    <property type="term" value="F:peptidase inhibitor activity"/>
    <property type="evidence" value="ECO:0007669"/>
    <property type="project" value="TreeGrafter"/>
</dbReference>
<dbReference type="GO" id="GO:0030162">
    <property type="term" value="P:regulation of proteolysis"/>
    <property type="evidence" value="ECO:0007669"/>
    <property type="project" value="TreeGrafter"/>
</dbReference>
<feature type="signal peptide" evidence="1">
    <location>
        <begin position="1"/>
        <end position="18"/>
    </location>
</feature>
<dbReference type="HOGENOM" id="CLU_043994_4_4_1"/>
<dbReference type="InterPro" id="IPR035810">
    <property type="entry name" value="PEBP_euk"/>
</dbReference>
<dbReference type="Gene3D" id="3.90.280.10">
    <property type="entry name" value="PEBP-like"/>
    <property type="match status" value="1"/>
</dbReference>
<reference evidence="2 3" key="1">
    <citation type="journal article" date="2013" name="PLoS Genet.">
        <title>Comparative genome structure, secondary metabolite, and effector coding capacity across Cochliobolus pathogens.</title>
        <authorList>
            <person name="Condon B.J."/>
            <person name="Leng Y."/>
            <person name="Wu D."/>
            <person name="Bushley K.E."/>
            <person name="Ohm R.A."/>
            <person name="Otillar R."/>
            <person name="Martin J."/>
            <person name="Schackwitz W."/>
            <person name="Grimwood J."/>
            <person name="MohdZainudin N."/>
            <person name="Xue C."/>
            <person name="Wang R."/>
            <person name="Manning V.A."/>
            <person name="Dhillon B."/>
            <person name="Tu Z.J."/>
            <person name="Steffenson B.J."/>
            <person name="Salamov A."/>
            <person name="Sun H."/>
            <person name="Lowry S."/>
            <person name="LaButti K."/>
            <person name="Han J."/>
            <person name="Copeland A."/>
            <person name="Lindquist E."/>
            <person name="Barry K."/>
            <person name="Schmutz J."/>
            <person name="Baker S.E."/>
            <person name="Ciuffetti L.M."/>
            <person name="Grigoriev I.V."/>
            <person name="Zhong S."/>
            <person name="Turgeon B.G."/>
        </authorList>
    </citation>
    <scope>NUCLEOTIDE SEQUENCE [LARGE SCALE GENOMIC DNA]</scope>
    <source>
        <strain evidence="2 3">26-R-13</strain>
    </source>
</reference>
<dbReference type="InterPro" id="IPR008914">
    <property type="entry name" value="PEBP"/>
</dbReference>
<organism evidence="2 3">
    <name type="scientific">Cochliobolus carbonum (strain 26-R-13)</name>
    <name type="common">Maize leaf spot fungus</name>
    <name type="synonym">Bipolaris zeicola</name>
    <dbReference type="NCBI Taxonomy" id="930089"/>
    <lineage>
        <taxon>Eukaryota</taxon>
        <taxon>Fungi</taxon>
        <taxon>Dikarya</taxon>
        <taxon>Ascomycota</taxon>
        <taxon>Pezizomycotina</taxon>
        <taxon>Dothideomycetes</taxon>
        <taxon>Pleosporomycetidae</taxon>
        <taxon>Pleosporales</taxon>
        <taxon>Pleosporineae</taxon>
        <taxon>Pleosporaceae</taxon>
        <taxon>Bipolaris</taxon>
    </lineage>
</organism>
<dbReference type="STRING" id="930089.W6YAP2"/>
<protein>
    <recommendedName>
        <fullName evidence="4">PEBP-like protein</fullName>
    </recommendedName>
</protein>